<evidence type="ECO:0000313" key="2">
    <source>
        <dbReference type="EMBL" id="TBM36026.1"/>
    </source>
</evidence>
<feature type="compositionally biased region" description="Polar residues" evidence="1">
    <location>
        <begin position="45"/>
        <end position="69"/>
    </location>
</feature>
<feature type="region of interest" description="Disordered" evidence="1">
    <location>
        <begin position="1"/>
        <end position="20"/>
    </location>
</feature>
<dbReference type="GO" id="GO:0003677">
    <property type="term" value="F:DNA binding"/>
    <property type="evidence" value="ECO:0007669"/>
    <property type="project" value="InterPro"/>
</dbReference>
<dbReference type="Pfam" id="PF03837">
    <property type="entry name" value="RecT"/>
    <property type="match status" value="1"/>
</dbReference>
<comment type="caution">
    <text evidence="2">The sequence shown here is derived from an EMBL/GenBank/DDBJ whole genome shotgun (WGS) entry which is preliminary data.</text>
</comment>
<dbReference type="GO" id="GO:0006259">
    <property type="term" value="P:DNA metabolic process"/>
    <property type="evidence" value="ECO:0007669"/>
    <property type="project" value="InterPro"/>
</dbReference>
<evidence type="ECO:0000313" key="3">
    <source>
        <dbReference type="Proteomes" id="UP000294145"/>
    </source>
</evidence>
<dbReference type="EMBL" id="SISP01000064">
    <property type="protein sequence ID" value="TBM36026.1"/>
    <property type="molecule type" value="Genomic_DNA"/>
</dbReference>
<organism evidence="2 3">
    <name type="scientific">Vibrio cholerae</name>
    <dbReference type="NCBI Taxonomy" id="666"/>
    <lineage>
        <taxon>Bacteria</taxon>
        <taxon>Pseudomonadati</taxon>
        <taxon>Pseudomonadota</taxon>
        <taxon>Gammaproteobacteria</taxon>
        <taxon>Vibrionales</taxon>
        <taxon>Vibrionaceae</taxon>
        <taxon>Vibrio</taxon>
    </lineage>
</organism>
<protein>
    <recommendedName>
        <fullName evidence="4">Recombinase RecT</fullName>
    </recommendedName>
</protein>
<name>A0A7Z7VKE0_VIBCL</name>
<gene>
    <name evidence="2" type="ORF">EYB64_20405</name>
</gene>
<dbReference type="InterPro" id="IPR004590">
    <property type="entry name" value="ssDNA_annealing_RecT"/>
</dbReference>
<accession>A0A7Z7VKE0</accession>
<dbReference type="NCBIfam" id="TIGR00616">
    <property type="entry name" value="rect"/>
    <property type="match status" value="1"/>
</dbReference>
<evidence type="ECO:0008006" key="4">
    <source>
        <dbReference type="Google" id="ProtNLM"/>
    </source>
</evidence>
<dbReference type="AlphaFoldDB" id="A0A7Z7VKE0"/>
<dbReference type="InterPro" id="IPR018330">
    <property type="entry name" value="RecT_fam"/>
</dbReference>
<feature type="region of interest" description="Disordered" evidence="1">
    <location>
        <begin position="28"/>
        <end position="94"/>
    </location>
</feature>
<sequence length="365" mass="41427">MSNTSQHHSGYTGMEQGRYNNTRPVMEENRQHARTAQSRVAHPVAQTSPHQQTRTANQPPARVQGSQQVRGAGQSPAQWQAQDQRRQQVKSNLPAANFTEISNVLDGAKESFDKIAKSSGLDIRFYEEAIYAKQLIEVNFNNSNNKDYSLAYATHESIKKSLILVANSGLTLNPQLGLAYLVPRWNKNLKRVECHLEPSYKGLRRLGIDSGAIDSAVAELVYKNDDFKWVDRFTKPIHEYNPFDTKARGELVGGYCLARRPDGSFICTPVSMDLINKVRNLSFGAVWNDWFEQMVAKSIIRQGFKDWPINSTGPIAMRLSAMQDYLKGIDANTDNVPMHDTQPLVNGHDEHLPYYEEMPYHQRQY</sequence>
<dbReference type="Proteomes" id="UP000294145">
    <property type="component" value="Unassembled WGS sequence"/>
</dbReference>
<evidence type="ECO:0000256" key="1">
    <source>
        <dbReference type="SAM" id="MobiDB-lite"/>
    </source>
</evidence>
<dbReference type="RefSeq" id="WP_154715431.1">
    <property type="nucleotide sequence ID" value="NZ_POTE01000074.1"/>
</dbReference>
<reference evidence="2 3" key="1">
    <citation type="submission" date="2019-02" db="EMBL/GenBank/DDBJ databases">
        <title>Genomic plasticity associated with the antimicrobial resistance in Vibrio cholerae.</title>
        <authorList>
            <person name="Verma J."/>
            <person name="Bag S."/>
            <person name="Saha B."/>
            <person name="Kumar P."/>
            <person name="Ghosh T.S."/>
            <person name="Dayal M."/>
            <person name="Senapati T."/>
            <person name="Mehra S."/>
            <person name="Dey P."/>
            <person name="Desigamani A."/>
            <person name="Kumar D."/>
            <person name="Rana P."/>
            <person name="Kumar B."/>
            <person name="Maiti T.K."/>
            <person name="Sharma N.C."/>
            <person name="Bhadra R.K."/>
            <person name="Mutreja A."/>
            <person name="Nair G.B."/>
            <person name="Ramamurthy T."/>
            <person name="Das B."/>
        </authorList>
    </citation>
    <scope>NUCLEOTIDE SEQUENCE [LARGE SCALE GENOMIC DNA]</scope>
    <source>
        <strain evidence="2 3">IDH06781</strain>
    </source>
</reference>
<proteinExistence type="predicted"/>